<dbReference type="InterPro" id="IPR013096">
    <property type="entry name" value="Cupin_2"/>
</dbReference>
<keyword evidence="2" id="KW-0560">Oxidoreductase</keyword>
<dbReference type="Gene3D" id="2.60.120.10">
    <property type="entry name" value="Jelly Rolls"/>
    <property type="match status" value="1"/>
</dbReference>
<feature type="domain" description="Cupin type-2" evidence="4">
    <location>
        <begin position="97"/>
        <end position="163"/>
    </location>
</feature>
<dbReference type="SUPFAM" id="SSF51182">
    <property type="entry name" value="RmlC-like cupins"/>
    <property type="match status" value="1"/>
</dbReference>
<dbReference type="PANTHER" id="PTHR41517">
    <property type="entry name" value="1,2-DIOXYGENASE PROTEIN-RELATED"/>
    <property type="match status" value="1"/>
</dbReference>
<feature type="compositionally biased region" description="Basic and acidic residues" evidence="3">
    <location>
        <begin position="192"/>
        <end position="201"/>
    </location>
</feature>
<reference evidence="5 6" key="1">
    <citation type="submission" date="2019-02" db="EMBL/GenBank/DDBJ databases">
        <title>Sequencing the genomes of 1000 actinobacteria strains.</title>
        <authorList>
            <person name="Klenk H.-P."/>
        </authorList>
    </citation>
    <scope>NUCLEOTIDE SEQUENCE [LARGE SCALE GENOMIC DNA]</scope>
    <source>
        <strain evidence="5 6">DSM 44509</strain>
    </source>
</reference>
<dbReference type="EMBL" id="SHKV01000001">
    <property type="protein sequence ID" value="RZU32424.1"/>
    <property type="molecule type" value="Genomic_DNA"/>
</dbReference>
<accession>A0A4Q7Y795</accession>
<dbReference type="InterPro" id="IPR047183">
    <property type="entry name" value="GDO-like"/>
</dbReference>
<dbReference type="CDD" id="cd06992">
    <property type="entry name" value="cupin_GDO-like_C"/>
    <property type="match status" value="1"/>
</dbReference>
<dbReference type="AlphaFoldDB" id="A0A4Q7Y795"/>
<sequence length="364" mass="39450">MTSSAQAHDDAELDALYRDLAAVDLRPLWTITEQLLTPTPRPRAIPWLWSAATMKPLARRAIQLVPVERGGERRVLSLQNPGLGGKPYAAGSLWGALQCLGPRETAPAHRHTPGAVRWVLEGEGVWTTVNGDACDMHPGDLVLTPSWNWHDHVNGGDSEMFWFDGLDLPMIDALDGVFFEEYPGPGESQPEPAEHNTSERTHAGGTRYVEGEVEGVVSPTASPLLVYRWADTAAELDRRAAGSDEPLIAVEYVNPTTGASVLPTLACAVHRVRAGARTPAVRRSGNAVYVAFQGSGSSVIDGQRFDWGPGDMFVVPSWSAVEHAADEQADLFLLTDAPVLRALGIYRQETLPEPQSVTGVFLPR</sequence>
<keyword evidence="6" id="KW-1185">Reference proteome</keyword>
<organism evidence="5 6">
    <name type="scientific">Blastococcus saxobsidens</name>
    <dbReference type="NCBI Taxonomy" id="138336"/>
    <lineage>
        <taxon>Bacteria</taxon>
        <taxon>Bacillati</taxon>
        <taxon>Actinomycetota</taxon>
        <taxon>Actinomycetes</taxon>
        <taxon>Geodermatophilales</taxon>
        <taxon>Geodermatophilaceae</taxon>
        <taxon>Blastococcus</taxon>
    </lineage>
</organism>
<dbReference type="PANTHER" id="PTHR41517:SF1">
    <property type="entry name" value="CUPIN"/>
    <property type="match status" value="1"/>
</dbReference>
<dbReference type="InterPro" id="IPR011051">
    <property type="entry name" value="RmlC_Cupin_sf"/>
</dbReference>
<dbReference type="RefSeq" id="WP_104528426.1">
    <property type="nucleotide sequence ID" value="NZ_POQT01000013.1"/>
</dbReference>
<dbReference type="Proteomes" id="UP000292507">
    <property type="component" value="Unassembled WGS sequence"/>
</dbReference>
<proteinExistence type="predicted"/>
<dbReference type="Pfam" id="PF07883">
    <property type="entry name" value="Cupin_2"/>
    <property type="match status" value="1"/>
</dbReference>
<protein>
    <submittedName>
        <fullName evidence="5">Gentisate 1,2-dioxygenase</fullName>
    </submittedName>
</protein>
<feature type="region of interest" description="Disordered" evidence="3">
    <location>
        <begin position="181"/>
        <end position="201"/>
    </location>
</feature>
<evidence type="ECO:0000256" key="3">
    <source>
        <dbReference type="SAM" id="MobiDB-lite"/>
    </source>
</evidence>
<dbReference type="GO" id="GO:0051213">
    <property type="term" value="F:dioxygenase activity"/>
    <property type="evidence" value="ECO:0007669"/>
    <property type="project" value="UniProtKB-KW"/>
</dbReference>
<evidence type="ECO:0000259" key="4">
    <source>
        <dbReference type="Pfam" id="PF07883"/>
    </source>
</evidence>
<evidence type="ECO:0000313" key="5">
    <source>
        <dbReference type="EMBL" id="RZU32424.1"/>
    </source>
</evidence>
<gene>
    <name evidence="5" type="ORF">BKA19_2119</name>
</gene>
<comment type="caution">
    <text evidence="5">The sequence shown here is derived from an EMBL/GenBank/DDBJ whole genome shotgun (WGS) entry which is preliminary data.</text>
</comment>
<keyword evidence="1 5" id="KW-0223">Dioxygenase</keyword>
<dbReference type="OrthoDB" id="285029at2"/>
<dbReference type="CDD" id="cd02216">
    <property type="entry name" value="cupin_GDO-like_N"/>
    <property type="match status" value="1"/>
</dbReference>
<evidence type="ECO:0000256" key="2">
    <source>
        <dbReference type="ARBA" id="ARBA00023002"/>
    </source>
</evidence>
<evidence type="ECO:0000256" key="1">
    <source>
        <dbReference type="ARBA" id="ARBA00022964"/>
    </source>
</evidence>
<name>A0A4Q7Y795_9ACTN</name>
<dbReference type="InterPro" id="IPR014710">
    <property type="entry name" value="RmlC-like_jellyroll"/>
</dbReference>
<evidence type="ECO:0000313" key="6">
    <source>
        <dbReference type="Proteomes" id="UP000292507"/>
    </source>
</evidence>